<name>A0A4Y2GIQ8_ARAVE</name>
<feature type="region of interest" description="Disordered" evidence="1">
    <location>
        <begin position="1"/>
        <end position="25"/>
    </location>
</feature>
<dbReference type="AlphaFoldDB" id="A0A4Y2GIQ8"/>
<organism evidence="2 3">
    <name type="scientific">Araneus ventricosus</name>
    <name type="common">Orbweaver spider</name>
    <name type="synonym">Epeira ventricosa</name>
    <dbReference type="NCBI Taxonomy" id="182803"/>
    <lineage>
        <taxon>Eukaryota</taxon>
        <taxon>Metazoa</taxon>
        <taxon>Ecdysozoa</taxon>
        <taxon>Arthropoda</taxon>
        <taxon>Chelicerata</taxon>
        <taxon>Arachnida</taxon>
        <taxon>Araneae</taxon>
        <taxon>Araneomorphae</taxon>
        <taxon>Entelegynae</taxon>
        <taxon>Araneoidea</taxon>
        <taxon>Araneidae</taxon>
        <taxon>Araneus</taxon>
    </lineage>
</organism>
<proteinExistence type="predicted"/>
<evidence type="ECO:0000313" key="3">
    <source>
        <dbReference type="Proteomes" id="UP000499080"/>
    </source>
</evidence>
<sequence length="95" mass="10629">MQQAPYTADLQSNLRPSGPEVETLPPGHRCVRWLVAVLKLVCPAAQLDKADVVDKPANCFYLPAISSWKQRKQAIHYPDAIAMRSVVCNNERDAR</sequence>
<keyword evidence="3" id="KW-1185">Reference proteome</keyword>
<evidence type="ECO:0000256" key="1">
    <source>
        <dbReference type="SAM" id="MobiDB-lite"/>
    </source>
</evidence>
<gene>
    <name evidence="2" type="ORF">AVEN_105029_1</name>
</gene>
<reference evidence="2 3" key="1">
    <citation type="journal article" date="2019" name="Sci. Rep.">
        <title>Orb-weaving spider Araneus ventricosus genome elucidates the spidroin gene catalogue.</title>
        <authorList>
            <person name="Kono N."/>
            <person name="Nakamura H."/>
            <person name="Ohtoshi R."/>
            <person name="Moran D.A.P."/>
            <person name="Shinohara A."/>
            <person name="Yoshida Y."/>
            <person name="Fujiwara M."/>
            <person name="Mori M."/>
            <person name="Tomita M."/>
            <person name="Arakawa K."/>
        </authorList>
    </citation>
    <scope>NUCLEOTIDE SEQUENCE [LARGE SCALE GENOMIC DNA]</scope>
</reference>
<dbReference type="EMBL" id="BGPR01001377">
    <property type="protein sequence ID" value="GBM52428.1"/>
    <property type="molecule type" value="Genomic_DNA"/>
</dbReference>
<dbReference type="Proteomes" id="UP000499080">
    <property type="component" value="Unassembled WGS sequence"/>
</dbReference>
<accession>A0A4Y2GIQ8</accession>
<evidence type="ECO:0000313" key="2">
    <source>
        <dbReference type="EMBL" id="GBM52428.1"/>
    </source>
</evidence>
<comment type="caution">
    <text evidence="2">The sequence shown here is derived from an EMBL/GenBank/DDBJ whole genome shotgun (WGS) entry which is preliminary data.</text>
</comment>
<protein>
    <submittedName>
        <fullName evidence="2">Uncharacterized protein</fullName>
    </submittedName>
</protein>
<feature type="compositionally biased region" description="Polar residues" evidence="1">
    <location>
        <begin position="1"/>
        <end position="15"/>
    </location>
</feature>